<dbReference type="InterPro" id="IPR029033">
    <property type="entry name" value="His_PPase_superfam"/>
</dbReference>
<feature type="binding site" evidence="2">
    <location>
        <begin position="23"/>
        <end position="24"/>
    </location>
    <ligand>
        <name>substrate</name>
    </ligand>
</feature>
<keyword evidence="4" id="KW-1185">Reference proteome</keyword>
<dbReference type="OrthoDB" id="9782128at2"/>
<dbReference type="HOGENOM" id="CLU_033323_13_1_0"/>
<dbReference type="eggNOG" id="COG0406">
    <property type="taxonomic scope" value="Bacteria"/>
</dbReference>
<dbReference type="Gene3D" id="3.40.50.1240">
    <property type="entry name" value="Phosphoglycerate mutase-like"/>
    <property type="match status" value="1"/>
</dbReference>
<dbReference type="KEGG" id="sng:SNE_A09950"/>
<dbReference type="SMART" id="SM00855">
    <property type="entry name" value="PGAM"/>
    <property type="match status" value="1"/>
</dbReference>
<accession>F8L7X0</accession>
<proteinExistence type="predicted"/>
<dbReference type="PANTHER" id="PTHR48100">
    <property type="entry name" value="BROAD-SPECIFICITY PHOSPHATASE YOR283W-RELATED"/>
    <property type="match status" value="1"/>
</dbReference>
<protein>
    <submittedName>
        <fullName evidence="3">Uncharacterized protein YKR043C</fullName>
    </submittedName>
</protein>
<gene>
    <name evidence="3" type="ordered locus">SNE_A09950</name>
</gene>
<evidence type="ECO:0000313" key="4">
    <source>
        <dbReference type="Proteomes" id="UP000000496"/>
    </source>
</evidence>
<dbReference type="RefSeq" id="WP_013943339.1">
    <property type="nucleotide sequence ID" value="NC_015713.1"/>
</dbReference>
<evidence type="ECO:0000256" key="2">
    <source>
        <dbReference type="PIRSR" id="PIRSR613078-2"/>
    </source>
</evidence>
<feature type="binding site" evidence="2">
    <location>
        <position position="60"/>
    </location>
    <ligand>
        <name>substrate</name>
    </ligand>
</feature>
<feature type="active site" description="Proton donor/acceptor" evidence="1">
    <location>
        <position position="82"/>
    </location>
</feature>
<dbReference type="STRING" id="331113.SNE_A09950"/>
<dbReference type="CDD" id="cd07067">
    <property type="entry name" value="HP_PGM_like"/>
    <property type="match status" value="1"/>
</dbReference>
<dbReference type="InterPro" id="IPR050275">
    <property type="entry name" value="PGM_Phosphatase"/>
</dbReference>
<reference evidence="3 4" key="2">
    <citation type="journal article" date="2011" name="Mol. Biol. Evol.">
        <title>Unity in variety--the pan-genome of the Chlamydiae.</title>
        <authorList>
            <person name="Collingro A."/>
            <person name="Tischler P."/>
            <person name="Weinmaier T."/>
            <person name="Penz T."/>
            <person name="Heinz E."/>
            <person name="Brunham R.C."/>
            <person name="Read T.D."/>
            <person name="Bavoil P.M."/>
            <person name="Sachse K."/>
            <person name="Kahane S."/>
            <person name="Friedman M.G."/>
            <person name="Rattei T."/>
            <person name="Myers G.S."/>
            <person name="Horn M."/>
        </authorList>
    </citation>
    <scope>NUCLEOTIDE SEQUENCE [LARGE SCALE GENOMIC DNA]</scope>
    <source>
        <strain evidence="4">ATCC VR-1471 / Z</strain>
    </source>
</reference>
<dbReference type="Proteomes" id="UP000000496">
    <property type="component" value="Chromosome gsn.131"/>
</dbReference>
<name>F8L7X0_SIMNZ</name>
<reference key="1">
    <citation type="journal article" date="2011" name="Mol. Biol. Evol.">
        <title>Unity in variety -- the pan-genome of the Chlamydiae.</title>
        <authorList>
            <person name="Collingro A."/>
            <person name="Tischler P."/>
            <person name="Weinmaier T."/>
            <person name="Penz T."/>
            <person name="Heinz E."/>
            <person name="Brunham R.C."/>
            <person name="Read T.D."/>
            <person name="Bavoil P.M."/>
            <person name="Sachse K."/>
            <person name="Kahane S."/>
            <person name="Friedman M.G."/>
            <person name="Rattei T."/>
            <person name="Myers G.S.A."/>
            <person name="Horn M."/>
        </authorList>
    </citation>
    <scope>NUCLEOTIDE SEQUENCE</scope>
    <source>
        <strain>Z</strain>
    </source>
</reference>
<evidence type="ECO:0000313" key="3">
    <source>
        <dbReference type="EMBL" id="CCB88872.1"/>
    </source>
</evidence>
<dbReference type="GO" id="GO:0070297">
    <property type="term" value="P:regulation of phosphorelay signal transduction system"/>
    <property type="evidence" value="ECO:0007669"/>
    <property type="project" value="TreeGrafter"/>
</dbReference>
<sequence length="194" mass="21773">MTSKQIFLVRHGETEWSKSGQHTGLTDLPLTENGISQAKHLGKRLERVTFDHVFTSPLKRAYDTCCLCGLKSQAKITDALLEWNYGDYEGKKTAEIHQTHPGWNIFDHGAPNGESTAEVAKRADDFLEKLESLKGTIAVFSSGHFSRALTVRFLGFPLLEGRHFMLSTASLSILSYEHHVPALQLWNDISHHSQ</sequence>
<dbReference type="PANTHER" id="PTHR48100:SF15">
    <property type="entry name" value="SEDOHEPTULOSE 1,7-BISPHOSPHATASE"/>
    <property type="match status" value="1"/>
</dbReference>
<dbReference type="AlphaFoldDB" id="F8L7X0"/>
<organism evidence="3 4">
    <name type="scientific">Simkania negevensis (strain ATCC VR-1471 / DSM 27360 / Z)</name>
    <dbReference type="NCBI Taxonomy" id="331113"/>
    <lineage>
        <taxon>Bacteria</taxon>
        <taxon>Pseudomonadati</taxon>
        <taxon>Chlamydiota</taxon>
        <taxon>Chlamydiia</taxon>
        <taxon>Parachlamydiales</taxon>
        <taxon>Simkaniaceae</taxon>
        <taxon>Simkania</taxon>
    </lineage>
</organism>
<evidence type="ECO:0000256" key="1">
    <source>
        <dbReference type="PIRSR" id="PIRSR613078-1"/>
    </source>
</evidence>
<dbReference type="EMBL" id="FR872582">
    <property type="protein sequence ID" value="CCB88872.1"/>
    <property type="molecule type" value="Genomic_DNA"/>
</dbReference>
<dbReference type="InterPro" id="IPR013078">
    <property type="entry name" value="His_Pase_superF_clade-1"/>
</dbReference>
<dbReference type="SUPFAM" id="SSF53254">
    <property type="entry name" value="Phosphoglycerate mutase-like"/>
    <property type="match status" value="1"/>
</dbReference>
<feature type="active site" description="Tele-phosphohistidine intermediate" evidence="1">
    <location>
        <position position="11"/>
    </location>
</feature>
<dbReference type="Pfam" id="PF00300">
    <property type="entry name" value="His_Phos_1"/>
    <property type="match status" value="1"/>
</dbReference>
<dbReference type="GO" id="GO:0101006">
    <property type="term" value="F:protein histidine phosphatase activity"/>
    <property type="evidence" value="ECO:0007669"/>
    <property type="project" value="TreeGrafter"/>
</dbReference>
<feature type="binding site" evidence="2">
    <location>
        <begin position="82"/>
        <end position="85"/>
    </location>
    <ligand>
        <name>substrate</name>
    </ligand>
</feature>